<protein>
    <submittedName>
        <fullName evidence="3">Helix-turn-helix domain-containing protein</fullName>
    </submittedName>
</protein>
<accession>A0A2N5IPV7</accession>
<organism evidence="2 5">
    <name type="scientific">Bifidobacterium imperatoris</name>
    <dbReference type="NCBI Taxonomy" id="2020965"/>
    <lineage>
        <taxon>Bacteria</taxon>
        <taxon>Bacillati</taxon>
        <taxon>Actinomycetota</taxon>
        <taxon>Actinomycetes</taxon>
        <taxon>Bifidobacteriales</taxon>
        <taxon>Bifidobacteriaceae</taxon>
        <taxon>Bifidobacterium</taxon>
    </lineage>
</organism>
<name>A0A2N5IPV7_9BIFI</name>
<feature type="domain" description="Helix-turn-helix" evidence="1">
    <location>
        <begin position="16"/>
        <end position="59"/>
    </location>
</feature>
<dbReference type="Pfam" id="PF12728">
    <property type="entry name" value="HTH_17"/>
    <property type="match status" value="1"/>
</dbReference>
<dbReference type="RefSeq" id="WP_101626430.1">
    <property type="nucleotide sequence ID" value="NZ_CP071591.1"/>
</dbReference>
<dbReference type="Proteomes" id="UP000234855">
    <property type="component" value="Unassembled WGS sequence"/>
</dbReference>
<evidence type="ECO:0000313" key="2">
    <source>
        <dbReference type="EMBL" id="PLS23987.1"/>
    </source>
</evidence>
<evidence type="ECO:0000259" key="1">
    <source>
        <dbReference type="Pfam" id="PF12728"/>
    </source>
</evidence>
<dbReference type="EMBL" id="CP071591">
    <property type="protein sequence ID" value="QSY57816.1"/>
    <property type="molecule type" value="Genomic_DNA"/>
</dbReference>
<reference evidence="3 6" key="2">
    <citation type="submission" date="2021-03" db="EMBL/GenBank/DDBJ databases">
        <title>Genome sequencing of Bifidobacterium imperatoris JCM 32708.</title>
        <authorList>
            <person name="Kim J."/>
        </authorList>
    </citation>
    <scope>NUCLEOTIDE SEQUENCE [LARGE SCALE GENOMIC DNA]</scope>
    <source>
        <strain evidence="3 6">JCM 32708</strain>
    </source>
</reference>
<evidence type="ECO:0000313" key="6">
    <source>
        <dbReference type="Proteomes" id="UP000663067"/>
    </source>
</evidence>
<dbReference type="InterPro" id="IPR041657">
    <property type="entry name" value="HTH_17"/>
</dbReference>
<dbReference type="AlphaFoldDB" id="A0A2N5IPV7"/>
<sequence>MPHTTAALDGFPETVTKKQAKQTLKCSSQTIDRLVKAGKLRAYRVTSKKTLINVEDLKACFVEGEARA</sequence>
<evidence type="ECO:0000313" key="5">
    <source>
        <dbReference type="Proteomes" id="UP000234855"/>
    </source>
</evidence>
<evidence type="ECO:0000313" key="3">
    <source>
        <dbReference type="EMBL" id="QSY57774.1"/>
    </source>
</evidence>
<dbReference type="EMBL" id="CP071591">
    <property type="protein sequence ID" value="QSY57774.1"/>
    <property type="molecule type" value="Genomic_DNA"/>
</dbReference>
<reference evidence="2 5" key="1">
    <citation type="submission" date="2017-07" db="EMBL/GenBank/DDBJ databases">
        <title>Bifidobacterium novel species.</title>
        <authorList>
            <person name="Lugli G.A."/>
            <person name="Milani C."/>
            <person name="Duranti S."/>
            <person name="Mangifesta M."/>
        </authorList>
    </citation>
    <scope>NUCLEOTIDE SEQUENCE [LARGE SCALE GENOMIC DNA]</scope>
    <source>
        <strain evidence="2 5">45</strain>
    </source>
</reference>
<evidence type="ECO:0000313" key="4">
    <source>
        <dbReference type="EMBL" id="QSY57816.1"/>
    </source>
</evidence>
<dbReference type="EMBL" id="NMWV01000032">
    <property type="protein sequence ID" value="PLS23987.1"/>
    <property type="molecule type" value="Genomic_DNA"/>
</dbReference>
<keyword evidence="6" id="KW-1185">Reference proteome</keyword>
<proteinExistence type="predicted"/>
<dbReference type="Proteomes" id="UP000663067">
    <property type="component" value="Chromosome"/>
</dbReference>
<gene>
    <name evidence="4" type="ORF">BLI708_00270</name>
    <name evidence="3" type="ORF">BLI708_11425</name>
    <name evidence="2" type="ORF">Tam1G_1971</name>
</gene>